<dbReference type="PRINTS" id="PR01715">
    <property type="entry name" value="FERRIBNDNGPP"/>
</dbReference>
<accession>A0A849L7A1</accession>
<dbReference type="RefSeq" id="WP_171327002.1">
    <property type="nucleotide sequence ID" value="NZ_JABFBC010000006.1"/>
</dbReference>
<evidence type="ECO:0000256" key="3">
    <source>
        <dbReference type="ARBA" id="ARBA00022448"/>
    </source>
</evidence>
<dbReference type="GO" id="GO:0030288">
    <property type="term" value="C:outer membrane-bounded periplasmic space"/>
    <property type="evidence" value="ECO:0007669"/>
    <property type="project" value="TreeGrafter"/>
</dbReference>
<feature type="signal peptide" evidence="7">
    <location>
        <begin position="1"/>
        <end position="17"/>
    </location>
</feature>
<evidence type="ECO:0000256" key="7">
    <source>
        <dbReference type="SAM" id="SignalP"/>
    </source>
</evidence>
<keyword evidence="6" id="KW-0175">Coiled coil</keyword>
<keyword evidence="4" id="KW-0410">Iron transport</keyword>
<comment type="subcellular location">
    <subcellularLocation>
        <location evidence="1">Cell envelope</location>
    </subcellularLocation>
</comment>
<feature type="domain" description="Fe/B12 periplasmic-binding" evidence="8">
    <location>
        <begin position="35"/>
        <end position="296"/>
    </location>
</feature>
<feature type="coiled-coil region" evidence="6">
    <location>
        <begin position="140"/>
        <end position="167"/>
    </location>
</feature>
<organism evidence="9 10">
    <name type="scientific">Halovulum dunhuangense</name>
    <dbReference type="NCBI Taxonomy" id="1505036"/>
    <lineage>
        <taxon>Bacteria</taxon>
        <taxon>Pseudomonadati</taxon>
        <taxon>Pseudomonadota</taxon>
        <taxon>Alphaproteobacteria</taxon>
        <taxon>Rhodobacterales</taxon>
        <taxon>Paracoccaceae</taxon>
        <taxon>Halovulum</taxon>
    </lineage>
</organism>
<reference evidence="9 10" key="1">
    <citation type="submission" date="2020-05" db="EMBL/GenBank/DDBJ databases">
        <title>Gimesia benthica sp. nov., a novel planctomycete isolated from a deep-sea water sample of the Northwest Indian Ocean.</title>
        <authorList>
            <person name="Wang J."/>
            <person name="Ruan C."/>
            <person name="Song L."/>
            <person name="Zhu Y."/>
            <person name="Li A."/>
            <person name="Zheng X."/>
            <person name="Wang L."/>
            <person name="Lu Z."/>
            <person name="Huang Y."/>
            <person name="Du W."/>
            <person name="Zhou Y."/>
            <person name="Huang L."/>
            <person name="Dai X."/>
        </authorList>
    </citation>
    <scope>NUCLEOTIDE SEQUENCE [LARGE SCALE GENOMIC DNA]</scope>
    <source>
        <strain evidence="9 10">YYQ-30</strain>
    </source>
</reference>
<evidence type="ECO:0000259" key="8">
    <source>
        <dbReference type="PROSITE" id="PS50983"/>
    </source>
</evidence>
<keyword evidence="4" id="KW-0408">Iron</keyword>
<evidence type="ECO:0000256" key="1">
    <source>
        <dbReference type="ARBA" id="ARBA00004196"/>
    </source>
</evidence>
<dbReference type="PANTHER" id="PTHR30532">
    <property type="entry name" value="IRON III DICITRATE-BINDING PERIPLASMIC PROTEIN"/>
    <property type="match status" value="1"/>
</dbReference>
<feature type="chain" id="PRO_5032428824" evidence="7">
    <location>
        <begin position="18"/>
        <end position="301"/>
    </location>
</feature>
<protein>
    <submittedName>
        <fullName evidence="9">Iron-siderophore ABC transporter substrate-binding protein</fullName>
    </submittedName>
</protein>
<dbReference type="PANTHER" id="PTHR30532:SF1">
    <property type="entry name" value="IRON(3+)-HYDROXAMATE-BINDING PROTEIN FHUD"/>
    <property type="match status" value="1"/>
</dbReference>
<evidence type="ECO:0000256" key="5">
    <source>
        <dbReference type="ARBA" id="ARBA00022729"/>
    </source>
</evidence>
<dbReference type="GO" id="GO:1901678">
    <property type="term" value="P:iron coordination entity transport"/>
    <property type="evidence" value="ECO:0007669"/>
    <property type="project" value="UniProtKB-ARBA"/>
</dbReference>
<evidence type="ECO:0000313" key="9">
    <source>
        <dbReference type="EMBL" id="NNU82143.1"/>
    </source>
</evidence>
<dbReference type="Proteomes" id="UP000572377">
    <property type="component" value="Unassembled WGS sequence"/>
</dbReference>
<evidence type="ECO:0000256" key="4">
    <source>
        <dbReference type="ARBA" id="ARBA00022496"/>
    </source>
</evidence>
<dbReference type="EMBL" id="JABFBC010000006">
    <property type="protein sequence ID" value="NNU82143.1"/>
    <property type="molecule type" value="Genomic_DNA"/>
</dbReference>
<evidence type="ECO:0000313" key="10">
    <source>
        <dbReference type="Proteomes" id="UP000572377"/>
    </source>
</evidence>
<keyword evidence="10" id="KW-1185">Reference proteome</keyword>
<dbReference type="SUPFAM" id="SSF53807">
    <property type="entry name" value="Helical backbone' metal receptor"/>
    <property type="match status" value="1"/>
</dbReference>
<dbReference type="AlphaFoldDB" id="A0A849L7A1"/>
<dbReference type="InterPro" id="IPR002491">
    <property type="entry name" value="ABC_transptr_periplasmic_BD"/>
</dbReference>
<dbReference type="Pfam" id="PF01497">
    <property type="entry name" value="Peripla_BP_2"/>
    <property type="match status" value="1"/>
</dbReference>
<sequence>MLRILAFLAAFTTGASAQSLSDSRGLVALDAPPERIVALSWALAELLVELDVTPVGVADVEGYGTWVVQPALPEGVADMGLRNEPNLEQIAAVAPDLILASDQQSDVVPMLERIAPVAHFESFTAEHDNAAASRETYLALARMLGKEAEAEARLADLDARIAAAGERVATHFGGDVPPVLPIRLLSPTNLRLHGANSMAAAALSQMGLDHAAPGEPTDWGFVQRPVEDLAEFDSELVLAIEPFPQRDELFGTQLWQFMPFVRTGRFAEVRPVWTFGGVFSLGYIAEAFAESLMTIDPEAAR</sequence>
<comment type="caution">
    <text evidence="9">The sequence shown here is derived from an EMBL/GenBank/DDBJ whole genome shotgun (WGS) entry which is preliminary data.</text>
</comment>
<gene>
    <name evidence="9" type="ORF">HMH01_17030</name>
</gene>
<dbReference type="InterPro" id="IPR051313">
    <property type="entry name" value="Bact_iron-sidero_bind"/>
</dbReference>
<dbReference type="Gene3D" id="3.40.50.1980">
    <property type="entry name" value="Nitrogenase molybdenum iron protein domain"/>
    <property type="match status" value="2"/>
</dbReference>
<dbReference type="PROSITE" id="PS50983">
    <property type="entry name" value="FE_B12_PBP"/>
    <property type="match status" value="1"/>
</dbReference>
<comment type="similarity">
    <text evidence="2">Belongs to the bacterial solute-binding protein 8 family.</text>
</comment>
<name>A0A849L7A1_9RHOB</name>
<keyword evidence="4" id="KW-0406">Ion transport</keyword>
<keyword evidence="5 7" id="KW-0732">Signal</keyword>
<evidence type="ECO:0000256" key="2">
    <source>
        <dbReference type="ARBA" id="ARBA00008814"/>
    </source>
</evidence>
<proteinExistence type="inferred from homology"/>
<evidence type="ECO:0000256" key="6">
    <source>
        <dbReference type="SAM" id="Coils"/>
    </source>
</evidence>
<dbReference type="CDD" id="cd01146">
    <property type="entry name" value="FhuD"/>
    <property type="match status" value="1"/>
</dbReference>
<keyword evidence="3" id="KW-0813">Transport</keyword>